<protein>
    <recommendedName>
        <fullName evidence="4">DUF4148 domain-containing protein</fullName>
    </recommendedName>
</protein>
<evidence type="ECO:0008006" key="4">
    <source>
        <dbReference type="Google" id="ProtNLM"/>
    </source>
</evidence>
<sequence length="226" mass="22900">MNSSPQLWLSESHHNNLEGTSMRRLNLFCGVAALSALTLIPAVALAQEGGPCTDDIAKLRRDIDTQVGMGAPTSEPDYGQRKGLQETSGQQAADTTGNTAKPVGTPDTDRAQKGGASRESGGTPGTVGGVSGPVGAANGTGQADAVASGRIATSPDDVRRQSENRPTAAAAAAQGGDAKASPGLSSEDKVSQAKAAVQRAVDLNAKGDQSCRDAVKQARDLLPQKG</sequence>
<reference evidence="3" key="1">
    <citation type="journal article" date="2019" name="Int. J. Syst. Evol. Microbiol.">
        <title>The Global Catalogue of Microorganisms (GCM) 10K type strain sequencing project: providing services to taxonomists for standard genome sequencing and annotation.</title>
        <authorList>
            <consortium name="The Broad Institute Genomics Platform"/>
            <consortium name="The Broad Institute Genome Sequencing Center for Infectious Disease"/>
            <person name="Wu L."/>
            <person name="Ma J."/>
        </authorList>
    </citation>
    <scope>NUCLEOTIDE SEQUENCE [LARGE SCALE GENOMIC DNA]</scope>
    <source>
        <strain evidence="3">CECT 7806</strain>
    </source>
</reference>
<feature type="compositionally biased region" description="Basic and acidic residues" evidence="1">
    <location>
        <begin position="209"/>
        <end position="219"/>
    </location>
</feature>
<dbReference type="Proteomes" id="UP001244297">
    <property type="component" value="Unassembled WGS sequence"/>
</dbReference>
<feature type="region of interest" description="Disordered" evidence="1">
    <location>
        <begin position="66"/>
        <end position="226"/>
    </location>
</feature>
<dbReference type="EMBL" id="JAUFPT010000008">
    <property type="protein sequence ID" value="MDN3569838.1"/>
    <property type="molecule type" value="Genomic_DNA"/>
</dbReference>
<feature type="compositionally biased region" description="Low complexity" evidence="1">
    <location>
        <begin position="168"/>
        <end position="180"/>
    </location>
</feature>
<gene>
    <name evidence="2" type="ORF">QWZ18_04250</name>
</gene>
<comment type="caution">
    <text evidence="2">The sequence shown here is derived from an EMBL/GenBank/DDBJ whole genome shotgun (WGS) entry which is preliminary data.</text>
</comment>
<organism evidence="2 3">
    <name type="scientific">Methylobacterium longum</name>
    <dbReference type="NCBI Taxonomy" id="767694"/>
    <lineage>
        <taxon>Bacteria</taxon>
        <taxon>Pseudomonadati</taxon>
        <taxon>Pseudomonadota</taxon>
        <taxon>Alphaproteobacteria</taxon>
        <taxon>Hyphomicrobiales</taxon>
        <taxon>Methylobacteriaceae</taxon>
        <taxon>Methylobacterium</taxon>
    </lineage>
</organism>
<feature type="compositionally biased region" description="Polar residues" evidence="1">
    <location>
        <begin position="85"/>
        <end position="99"/>
    </location>
</feature>
<accession>A0ABT8AJC3</accession>
<evidence type="ECO:0000313" key="3">
    <source>
        <dbReference type="Proteomes" id="UP001244297"/>
    </source>
</evidence>
<keyword evidence="3" id="KW-1185">Reference proteome</keyword>
<feature type="compositionally biased region" description="Gly residues" evidence="1">
    <location>
        <begin position="122"/>
        <end position="132"/>
    </location>
</feature>
<evidence type="ECO:0000256" key="1">
    <source>
        <dbReference type="SAM" id="MobiDB-lite"/>
    </source>
</evidence>
<name>A0ABT8AJC3_9HYPH</name>
<proteinExistence type="predicted"/>
<evidence type="ECO:0000313" key="2">
    <source>
        <dbReference type="EMBL" id="MDN3569838.1"/>
    </source>
</evidence>
<dbReference type="RefSeq" id="WP_238290981.1">
    <property type="nucleotide sequence ID" value="NZ_BPQS01000030.1"/>
</dbReference>